<dbReference type="SUPFAM" id="SSF56935">
    <property type="entry name" value="Porins"/>
    <property type="match status" value="1"/>
</dbReference>
<evidence type="ECO:0000256" key="12">
    <source>
        <dbReference type="RuleBase" id="RU003357"/>
    </source>
</evidence>
<keyword evidence="10 11" id="KW-0998">Cell outer membrane</keyword>
<name>A0A3M0CSM6_9PROT</name>
<evidence type="ECO:0000256" key="7">
    <source>
        <dbReference type="ARBA" id="ARBA00023065"/>
    </source>
</evidence>
<evidence type="ECO:0000256" key="13">
    <source>
        <dbReference type="SAM" id="SignalP"/>
    </source>
</evidence>
<keyword evidence="6" id="KW-0408">Iron</keyword>
<gene>
    <name evidence="15" type="ORF">BXY39_0362</name>
</gene>
<keyword evidence="16" id="KW-1185">Reference proteome</keyword>
<evidence type="ECO:0000256" key="1">
    <source>
        <dbReference type="ARBA" id="ARBA00004571"/>
    </source>
</evidence>
<dbReference type="InterPro" id="IPR036942">
    <property type="entry name" value="Beta-barrel_TonB_sf"/>
</dbReference>
<dbReference type="InParanoid" id="A0A3M0CSM6"/>
<evidence type="ECO:0000256" key="9">
    <source>
        <dbReference type="ARBA" id="ARBA00023136"/>
    </source>
</evidence>
<dbReference type="EMBL" id="REFR01000009">
    <property type="protein sequence ID" value="RMB11875.1"/>
    <property type="molecule type" value="Genomic_DNA"/>
</dbReference>
<dbReference type="AlphaFoldDB" id="A0A3M0CSM6"/>
<evidence type="ECO:0000256" key="3">
    <source>
        <dbReference type="ARBA" id="ARBA00022452"/>
    </source>
</evidence>
<keyword evidence="8 12" id="KW-0798">TonB box</keyword>
<dbReference type="InterPro" id="IPR011662">
    <property type="entry name" value="Secretin/TonB_short_N"/>
</dbReference>
<dbReference type="InterPro" id="IPR000531">
    <property type="entry name" value="Beta-barrel_TonB"/>
</dbReference>
<evidence type="ECO:0000256" key="6">
    <source>
        <dbReference type="ARBA" id="ARBA00023004"/>
    </source>
</evidence>
<feature type="chain" id="PRO_5018001677" evidence="13">
    <location>
        <begin position="33"/>
        <end position="875"/>
    </location>
</feature>
<dbReference type="Pfam" id="PF00593">
    <property type="entry name" value="TonB_dep_Rec_b-barrel"/>
    <property type="match status" value="1"/>
</dbReference>
<evidence type="ECO:0000313" key="15">
    <source>
        <dbReference type="EMBL" id="RMB11875.1"/>
    </source>
</evidence>
<keyword evidence="13" id="KW-0732">Signal</keyword>
<dbReference type="PANTHER" id="PTHR32552:SF81">
    <property type="entry name" value="TONB-DEPENDENT OUTER MEMBRANE RECEPTOR"/>
    <property type="match status" value="1"/>
</dbReference>
<dbReference type="PROSITE" id="PS52016">
    <property type="entry name" value="TONB_DEPENDENT_REC_3"/>
    <property type="match status" value="1"/>
</dbReference>
<dbReference type="InterPro" id="IPR039426">
    <property type="entry name" value="TonB-dep_rcpt-like"/>
</dbReference>
<dbReference type="RefSeq" id="WP_170163546.1">
    <property type="nucleotide sequence ID" value="NZ_REFR01000009.1"/>
</dbReference>
<comment type="similarity">
    <text evidence="11 12">Belongs to the TonB-dependent receptor family.</text>
</comment>
<evidence type="ECO:0000259" key="14">
    <source>
        <dbReference type="SMART" id="SM00965"/>
    </source>
</evidence>
<comment type="subcellular location">
    <subcellularLocation>
        <location evidence="1 11">Cell outer membrane</location>
        <topology evidence="1 11">Multi-pass membrane protein</topology>
    </subcellularLocation>
</comment>
<evidence type="ECO:0000256" key="2">
    <source>
        <dbReference type="ARBA" id="ARBA00022448"/>
    </source>
</evidence>
<accession>A0A3M0CSM6</accession>
<sequence>MSKKSFFQRVKPVLAVAVSSLAICVSVPPTLAQSENQTQTQQEINIAARALSQSLLAISDAFNVDILAPNSLVAGKTAPSVSGAMDVDEALRRVLADSGLVATPAEDGAYVIARQETTPDRTPAPADGIDEKRVIETIIVTGTKQELSVQDTTISAEIFTADRIESEALFSLQDIIQRTPNISSVDGSVTNITIRGISRNGTDFAGQGQTSNIYLDGAPATETALDGFQSLWDVEQVEILRGPQSTLQGRNALAGAVFLQSANPTYEWDGKARARIAEFGTRQYSAAVSGPLLKGQLAFRISGDHQESDGLLTNAFTGEAQDSRESLSLRGKLLIEPAALDDLSVLLTLEYIDRESGSASIARAPVPVVDPAFADFDQTGPLTFDSTFANIRETYRAIADITYDINEAFKLRVIGTYEDANTETSFDVADGGGFTGSSVNNEFENVTYSGEARLEFEFGKLSGLIGGYYFRTDSTSDGLSNVPLSSQIPFQVSPADSILSINFLGQSKVENYSAFASVRYEPSARWTIDLGFRIDDENFTTQNDFQGIDIVPDTCLVTVPGSIVGAPLPVVTLNCIAAADFLTPPTEPQQGDNFTVFLPRAAVTYHFSGDHSVFVGARRGYRAGGPFLRIDQATGLFSVGTFDPEFLTSYEAGWRSVWLDGDLTFNGTVFLSKYQDQQISIPGPSGVPTDQVTVNAAESTLYGLELSANYEATENLSLYGSLGLLRTEFDEFPLSLASDAEADLSGNEFENAPNVSFSLGANYRHRSGFFSDVSLNYQGDAESTVFNFGSEDLGSDFTERVEDAAIVNARLGYRMDHFTLTVFATNLFDADQPTNILIANQNTAFGTTGDNRFLSRPGFTLRQPQTFGVSIDLEF</sequence>
<protein>
    <submittedName>
        <fullName evidence="15">Outer membrane receptor protein involved in Fe transport</fullName>
    </submittedName>
</protein>
<dbReference type="Proteomes" id="UP000271227">
    <property type="component" value="Unassembled WGS sequence"/>
</dbReference>
<keyword evidence="3 11" id="KW-1134">Transmembrane beta strand</keyword>
<organism evidence="15 16">
    <name type="scientific">Eilatimonas milleporae</name>
    <dbReference type="NCBI Taxonomy" id="911205"/>
    <lineage>
        <taxon>Bacteria</taxon>
        <taxon>Pseudomonadati</taxon>
        <taxon>Pseudomonadota</taxon>
        <taxon>Alphaproteobacteria</taxon>
        <taxon>Kordiimonadales</taxon>
        <taxon>Kordiimonadaceae</taxon>
        <taxon>Eilatimonas</taxon>
    </lineage>
</organism>
<dbReference type="Pfam" id="PF07660">
    <property type="entry name" value="STN"/>
    <property type="match status" value="1"/>
</dbReference>
<proteinExistence type="inferred from homology"/>
<keyword evidence="2 11" id="KW-0813">Transport</keyword>
<keyword evidence="7" id="KW-0406">Ion transport</keyword>
<reference evidence="15 16" key="1">
    <citation type="submission" date="2018-10" db="EMBL/GenBank/DDBJ databases">
        <title>Genomic Encyclopedia of Archaeal and Bacterial Type Strains, Phase II (KMG-II): from individual species to whole genera.</title>
        <authorList>
            <person name="Goeker M."/>
        </authorList>
    </citation>
    <scope>NUCLEOTIDE SEQUENCE [LARGE SCALE GENOMIC DNA]</scope>
    <source>
        <strain evidence="15 16">DSM 25217</strain>
    </source>
</reference>
<dbReference type="Gene3D" id="2.40.170.20">
    <property type="entry name" value="TonB-dependent receptor, beta-barrel domain"/>
    <property type="match status" value="1"/>
</dbReference>
<keyword evidence="4" id="KW-0410">Iron transport</keyword>
<keyword evidence="15" id="KW-0675">Receptor</keyword>
<dbReference type="Gene3D" id="3.55.50.30">
    <property type="match status" value="1"/>
</dbReference>
<evidence type="ECO:0000256" key="10">
    <source>
        <dbReference type="ARBA" id="ARBA00023237"/>
    </source>
</evidence>
<feature type="signal peptide" evidence="13">
    <location>
        <begin position="1"/>
        <end position="32"/>
    </location>
</feature>
<dbReference type="GO" id="GO:0006826">
    <property type="term" value="P:iron ion transport"/>
    <property type="evidence" value="ECO:0007669"/>
    <property type="project" value="UniProtKB-KW"/>
</dbReference>
<keyword evidence="5 11" id="KW-0812">Transmembrane</keyword>
<keyword evidence="9 11" id="KW-0472">Membrane</keyword>
<evidence type="ECO:0000256" key="5">
    <source>
        <dbReference type="ARBA" id="ARBA00022692"/>
    </source>
</evidence>
<dbReference type="Pfam" id="PF07715">
    <property type="entry name" value="Plug"/>
    <property type="match status" value="1"/>
</dbReference>
<evidence type="ECO:0000256" key="8">
    <source>
        <dbReference type="ARBA" id="ARBA00023077"/>
    </source>
</evidence>
<dbReference type="GO" id="GO:0009279">
    <property type="term" value="C:cell outer membrane"/>
    <property type="evidence" value="ECO:0007669"/>
    <property type="project" value="UniProtKB-SubCell"/>
</dbReference>
<dbReference type="SMART" id="SM00965">
    <property type="entry name" value="STN"/>
    <property type="match status" value="1"/>
</dbReference>
<feature type="domain" description="Secretin/TonB short N-terminal" evidence="14">
    <location>
        <begin position="64"/>
        <end position="115"/>
    </location>
</feature>
<dbReference type="PANTHER" id="PTHR32552">
    <property type="entry name" value="FERRICHROME IRON RECEPTOR-RELATED"/>
    <property type="match status" value="1"/>
</dbReference>
<evidence type="ECO:0000313" key="16">
    <source>
        <dbReference type="Proteomes" id="UP000271227"/>
    </source>
</evidence>
<evidence type="ECO:0000256" key="4">
    <source>
        <dbReference type="ARBA" id="ARBA00022496"/>
    </source>
</evidence>
<dbReference type="InterPro" id="IPR012910">
    <property type="entry name" value="Plug_dom"/>
</dbReference>
<evidence type="ECO:0000256" key="11">
    <source>
        <dbReference type="PROSITE-ProRule" id="PRU01360"/>
    </source>
</evidence>
<comment type="caution">
    <text evidence="15">The sequence shown here is derived from an EMBL/GenBank/DDBJ whole genome shotgun (WGS) entry which is preliminary data.</text>
</comment>